<dbReference type="InterPro" id="IPR025247">
    <property type="entry name" value="EcoRI-like_methylase"/>
</dbReference>
<feature type="compositionally biased region" description="Basic and acidic residues" evidence="1">
    <location>
        <begin position="282"/>
        <end position="293"/>
    </location>
</feature>
<dbReference type="Proteomes" id="UP000487882">
    <property type="component" value="Unassembled WGS sequence"/>
</dbReference>
<dbReference type="GO" id="GO:0004519">
    <property type="term" value="F:endonuclease activity"/>
    <property type="evidence" value="ECO:0007669"/>
    <property type="project" value="UniProtKB-KW"/>
</dbReference>
<dbReference type="AlphaFoldDB" id="A0A7K1J3P8"/>
<keyword evidence="2" id="KW-0378">Hydrolase</keyword>
<organism evidence="2 3">
    <name type="scientific">Bifidobacterium canis</name>
    <dbReference type="NCBI Taxonomy" id="2610880"/>
    <lineage>
        <taxon>Bacteria</taxon>
        <taxon>Bacillati</taxon>
        <taxon>Actinomycetota</taxon>
        <taxon>Actinomycetes</taxon>
        <taxon>Bifidobacteriales</taxon>
        <taxon>Bifidobacteriaceae</taxon>
        <taxon>Bifidobacterium</taxon>
    </lineage>
</organism>
<name>A0A7K1J3P8_9BIFI</name>
<keyword evidence="3" id="KW-1185">Reference proteome</keyword>
<comment type="caution">
    <text evidence="2">The sequence shown here is derived from an EMBL/GenBank/DDBJ whole genome shotgun (WGS) entry which is preliminary data.</text>
</comment>
<accession>A0A7K1J3P8</accession>
<evidence type="ECO:0000313" key="2">
    <source>
        <dbReference type="EMBL" id="MUH59171.1"/>
    </source>
</evidence>
<evidence type="ECO:0000313" key="3">
    <source>
        <dbReference type="Proteomes" id="UP000487882"/>
    </source>
</evidence>
<reference evidence="2 3" key="1">
    <citation type="submission" date="2019-09" db="EMBL/GenBank/DDBJ databases">
        <title>Bifidobacterium canis sp. nov., isolated from the digestive tract of German Shepherd dog puppy.</title>
        <authorList>
            <person name="Bunesova V."/>
        </authorList>
    </citation>
    <scope>NUCLEOTIDE SEQUENCE [LARGE SCALE GENOMIC DNA]</scope>
    <source>
        <strain evidence="2 3">GSD1FS</strain>
    </source>
</reference>
<keyword evidence="2" id="KW-0540">Nuclease</keyword>
<protein>
    <submittedName>
        <fullName evidence="2">Restriction endonuclease subunit M</fullName>
    </submittedName>
</protein>
<dbReference type="RefSeq" id="WP_155588168.1">
    <property type="nucleotide sequence ID" value="NZ_WNLP01000001.1"/>
</dbReference>
<dbReference type="EMBL" id="WNLP01000001">
    <property type="protein sequence ID" value="MUH59171.1"/>
    <property type="molecule type" value="Genomic_DNA"/>
</dbReference>
<keyword evidence="2" id="KW-0255">Endonuclease</keyword>
<sequence>MVNTNMLRARRGESTDEWYTTWPVVDRELSRHMDGLRGMRVYCNCDGPESMFAQWFAMHYTQLGLAGLRLSRFNPASHTLFAPDASGDTWEWDGAGWVHARLHGDGSFDSVECLRFAAQADVVCTNPPFSLLGQYLPLMVEHARHVLVLGNMNAVKYHGVFPLMMGGRLRLGYDTGRMGFMVHGERPAVLSTARWFTTLPVERAPFHPQGTGEGLPVFDAHPDVVCVDRLVLLPDRPGLYGVPVTVFDRLPDPCWRVRGLFTSGTHSYGMGRHGGWPGTVRPRVDRTPPRLDG</sequence>
<gene>
    <name evidence="2" type="ORF">GSD1FS_0487</name>
</gene>
<dbReference type="Pfam" id="PF13651">
    <property type="entry name" value="EcoRI_methylase"/>
    <property type="match status" value="1"/>
</dbReference>
<proteinExistence type="predicted"/>
<feature type="region of interest" description="Disordered" evidence="1">
    <location>
        <begin position="271"/>
        <end position="293"/>
    </location>
</feature>
<evidence type="ECO:0000256" key="1">
    <source>
        <dbReference type="SAM" id="MobiDB-lite"/>
    </source>
</evidence>